<evidence type="ECO:0000256" key="1">
    <source>
        <dbReference type="SAM" id="MobiDB-lite"/>
    </source>
</evidence>
<evidence type="ECO:0008006" key="4">
    <source>
        <dbReference type="Google" id="ProtNLM"/>
    </source>
</evidence>
<comment type="caution">
    <text evidence="2">The sequence shown here is derived from an EMBL/GenBank/DDBJ whole genome shotgun (WGS) entry which is preliminary data.</text>
</comment>
<sequence length="79" mass="9319">MTFPARTRNHVNDLVEPNAKDTTRMLMPEDMARMRHHDLLVEAHRHRLARQATAGRWWRRLAHYAQQRADHAEGAITEP</sequence>
<feature type="compositionally biased region" description="Basic and acidic residues" evidence="1">
    <location>
        <begin position="10"/>
        <end position="22"/>
    </location>
</feature>
<protein>
    <recommendedName>
        <fullName evidence="4">Integrase</fullName>
    </recommendedName>
</protein>
<evidence type="ECO:0000313" key="3">
    <source>
        <dbReference type="Proteomes" id="UP001500483"/>
    </source>
</evidence>
<dbReference type="RefSeq" id="WP_224955977.1">
    <property type="nucleotide sequence ID" value="NZ_BAAAYK010000038.1"/>
</dbReference>
<feature type="region of interest" description="Disordered" evidence="1">
    <location>
        <begin position="1"/>
        <end position="22"/>
    </location>
</feature>
<reference evidence="3" key="1">
    <citation type="journal article" date="2019" name="Int. J. Syst. Evol. Microbiol.">
        <title>The Global Catalogue of Microorganisms (GCM) 10K type strain sequencing project: providing services to taxonomists for standard genome sequencing and annotation.</title>
        <authorList>
            <consortium name="The Broad Institute Genomics Platform"/>
            <consortium name="The Broad Institute Genome Sequencing Center for Infectious Disease"/>
            <person name="Wu L."/>
            <person name="Ma J."/>
        </authorList>
    </citation>
    <scope>NUCLEOTIDE SEQUENCE [LARGE SCALE GENOMIC DNA]</scope>
    <source>
        <strain evidence="3">JCM 9687</strain>
    </source>
</reference>
<proteinExistence type="predicted"/>
<gene>
    <name evidence="2" type="ORF">GCM10020366_68480</name>
</gene>
<evidence type="ECO:0000313" key="2">
    <source>
        <dbReference type="EMBL" id="GAA3366076.1"/>
    </source>
</evidence>
<dbReference type="EMBL" id="BAAAYK010000038">
    <property type="protein sequence ID" value="GAA3366076.1"/>
    <property type="molecule type" value="Genomic_DNA"/>
</dbReference>
<dbReference type="Proteomes" id="UP001500483">
    <property type="component" value="Unassembled WGS sequence"/>
</dbReference>
<accession>A0ABP6S265</accession>
<name>A0ABP6S265_9PSEU</name>
<keyword evidence="3" id="KW-1185">Reference proteome</keyword>
<organism evidence="2 3">
    <name type="scientific">Saccharopolyspora gregorii</name>
    <dbReference type="NCBI Taxonomy" id="33914"/>
    <lineage>
        <taxon>Bacteria</taxon>
        <taxon>Bacillati</taxon>
        <taxon>Actinomycetota</taxon>
        <taxon>Actinomycetes</taxon>
        <taxon>Pseudonocardiales</taxon>
        <taxon>Pseudonocardiaceae</taxon>
        <taxon>Saccharopolyspora</taxon>
    </lineage>
</organism>